<feature type="domain" description="HTH cro/C1-type" evidence="1">
    <location>
        <begin position="20"/>
        <end position="77"/>
    </location>
</feature>
<organism evidence="2 3">
    <name type="scientific">Ralstonia solanacearum K60</name>
    <dbReference type="NCBI Taxonomy" id="1091042"/>
    <lineage>
        <taxon>Bacteria</taxon>
        <taxon>Pseudomonadati</taxon>
        <taxon>Pseudomonadota</taxon>
        <taxon>Betaproteobacteria</taxon>
        <taxon>Burkholderiales</taxon>
        <taxon>Burkholderiaceae</taxon>
        <taxon>Ralstonia</taxon>
        <taxon>Ralstonia solanacearum species complex</taxon>
    </lineage>
</organism>
<name>A0AAP7ZMR4_RALSL</name>
<comment type="caution">
    <text evidence="2">The sequence shown here is derived from an EMBL/GenBank/DDBJ whole genome shotgun (WGS) entry which is preliminary data.</text>
</comment>
<accession>A0AAP7ZMR4</accession>
<dbReference type="SUPFAM" id="SSF47413">
    <property type="entry name" value="lambda repressor-like DNA-binding domains"/>
    <property type="match status" value="1"/>
</dbReference>
<dbReference type="EMBL" id="NCTK01000001">
    <property type="protein sequence ID" value="OYQ13323.1"/>
    <property type="molecule type" value="Genomic_DNA"/>
</dbReference>
<dbReference type="PROSITE" id="PS50943">
    <property type="entry name" value="HTH_CROC1"/>
    <property type="match status" value="1"/>
</dbReference>
<dbReference type="GO" id="GO:0003677">
    <property type="term" value="F:DNA binding"/>
    <property type="evidence" value="ECO:0007669"/>
    <property type="project" value="InterPro"/>
</dbReference>
<dbReference type="InterPro" id="IPR010982">
    <property type="entry name" value="Lambda_DNA-bd_dom_sf"/>
</dbReference>
<protein>
    <submittedName>
        <fullName evidence="2">Transcriptional regulator</fullName>
    </submittedName>
</protein>
<gene>
    <name evidence="2" type="ORF">B7R77_08715</name>
</gene>
<evidence type="ECO:0000259" key="1">
    <source>
        <dbReference type="PROSITE" id="PS50943"/>
    </source>
</evidence>
<dbReference type="CDD" id="cd00093">
    <property type="entry name" value="HTH_XRE"/>
    <property type="match status" value="1"/>
</dbReference>
<evidence type="ECO:0000313" key="2">
    <source>
        <dbReference type="EMBL" id="OYQ13323.1"/>
    </source>
</evidence>
<dbReference type="SMART" id="SM00530">
    <property type="entry name" value="HTH_XRE"/>
    <property type="match status" value="1"/>
</dbReference>
<dbReference type="Pfam" id="PF13560">
    <property type="entry name" value="HTH_31"/>
    <property type="match status" value="1"/>
</dbReference>
<dbReference type="Gene3D" id="1.10.260.40">
    <property type="entry name" value="lambda repressor-like DNA-binding domains"/>
    <property type="match status" value="1"/>
</dbReference>
<sequence>MATKPTAAEASAAGALASYLASVRQVKGLTLREVEEATGKEISNAYLSQLERGKITKPSPHILHSLSEVYCVAYEKLMELAGYIAASNERGNNVKHGSAATFASENLTPEEEAELLKYLGYIRSLKK</sequence>
<dbReference type="InterPro" id="IPR001387">
    <property type="entry name" value="Cro/C1-type_HTH"/>
</dbReference>
<proteinExistence type="predicted"/>
<dbReference type="RefSeq" id="WP_003269526.1">
    <property type="nucleotide sequence ID" value="NZ_NCTK01000001.1"/>
</dbReference>
<dbReference type="AlphaFoldDB" id="A0AAP7ZMR4"/>
<evidence type="ECO:0000313" key="3">
    <source>
        <dbReference type="Proteomes" id="UP000216164"/>
    </source>
</evidence>
<reference evidence="2 3" key="1">
    <citation type="submission" date="2017-04" db="EMBL/GenBank/DDBJ databases">
        <title>Genome Announcement: Closed genomes of Ralstonia solanacearum strains K60, UW551, and UW700.</title>
        <authorList>
            <person name="Hayes M."/>
            <person name="Macintyre A.M."/>
            <person name="Allen C."/>
        </authorList>
    </citation>
    <scope>NUCLEOTIDE SEQUENCE [LARGE SCALE GENOMIC DNA]</scope>
    <source>
        <strain evidence="2 3">UW25</strain>
    </source>
</reference>
<dbReference type="Proteomes" id="UP000216164">
    <property type="component" value="Unassembled WGS sequence"/>
</dbReference>